<accession>A0A975RZ25</accession>
<keyword evidence="2" id="KW-0489">Methyltransferase</keyword>
<dbReference type="Pfam" id="PF08241">
    <property type="entry name" value="Methyltransf_11"/>
    <property type="match status" value="1"/>
</dbReference>
<dbReference type="Gene3D" id="3.40.50.150">
    <property type="entry name" value="Vaccinia Virus protein VP39"/>
    <property type="match status" value="1"/>
</dbReference>
<proteinExistence type="predicted"/>
<reference evidence="2 3" key="1">
    <citation type="submission" date="2021-06" db="EMBL/GenBank/DDBJ databases">
        <title>Bradyrhizobium sp. S2-11-4 Genome sequencing.</title>
        <authorList>
            <person name="Jin L."/>
        </authorList>
    </citation>
    <scope>NUCLEOTIDE SEQUENCE [LARGE SCALE GENOMIC DNA]</scope>
    <source>
        <strain evidence="2 3">S2-11-4</strain>
    </source>
</reference>
<dbReference type="EMBL" id="CP076136">
    <property type="protein sequence ID" value="QWG25034.1"/>
    <property type="molecule type" value="Genomic_DNA"/>
</dbReference>
<feature type="domain" description="Methyltransferase type 11" evidence="1">
    <location>
        <begin position="129"/>
        <end position="199"/>
    </location>
</feature>
<dbReference type="GO" id="GO:0032259">
    <property type="term" value="P:methylation"/>
    <property type="evidence" value="ECO:0007669"/>
    <property type="project" value="UniProtKB-KW"/>
</dbReference>
<sequence length="284" mass="31846">MHIDGALFKLKEMMDAIASPIYFLRGGPPWSIGYYTRKKSVIEGGIDGKAVQAGRPLPDGFGVAVDERVVEYPWLFDQLNRVDGSLGCVLDAGSSLNHDFILDRDPLRRADLTIMTLAPEKRCYWYKGYSYVFGDFRRTKFKDGAFDTIISISTLEHVGLDNTLLYTDDPEKAEANQNGFVDAIREFRRILAPGGRCLITVPYGNYENFGWFQVFDKEMVQLLIATFKPSSFELEFFRYDKAGWGRASEMEVANATAFDPHSGRGRLDDAAGCARAIACIQLIG</sequence>
<dbReference type="AlphaFoldDB" id="A0A975RZ25"/>
<dbReference type="SUPFAM" id="SSF53335">
    <property type="entry name" value="S-adenosyl-L-methionine-dependent methyltransferases"/>
    <property type="match status" value="1"/>
</dbReference>
<gene>
    <name evidence="2" type="ORF">KMZ93_09230</name>
</gene>
<organism evidence="2 3">
    <name type="scientific">Bradyrhizobium sediminis</name>
    <dbReference type="NCBI Taxonomy" id="2840469"/>
    <lineage>
        <taxon>Bacteria</taxon>
        <taxon>Pseudomonadati</taxon>
        <taxon>Pseudomonadota</taxon>
        <taxon>Alphaproteobacteria</taxon>
        <taxon>Hyphomicrobiales</taxon>
        <taxon>Nitrobacteraceae</taxon>
        <taxon>Bradyrhizobium</taxon>
    </lineage>
</organism>
<keyword evidence="2" id="KW-0808">Transferase</keyword>
<dbReference type="GO" id="GO:0008757">
    <property type="term" value="F:S-adenosylmethionine-dependent methyltransferase activity"/>
    <property type="evidence" value="ECO:0007669"/>
    <property type="project" value="InterPro"/>
</dbReference>
<dbReference type="Proteomes" id="UP000676951">
    <property type="component" value="Chromosome"/>
</dbReference>
<name>A0A975RZ25_9BRAD</name>
<keyword evidence="3" id="KW-1185">Reference proteome</keyword>
<evidence type="ECO:0000259" key="1">
    <source>
        <dbReference type="Pfam" id="PF08241"/>
    </source>
</evidence>
<dbReference type="RefSeq" id="WP_215605776.1">
    <property type="nucleotide sequence ID" value="NZ_CP076136.1"/>
</dbReference>
<evidence type="ECO:0000313" key="3">
    <source>
        <dbReference type="Proteomes" id="UP000676951"/>
    </source>
</evidence>
<evidence type="ECO:0000313" key="2">
    <source>
        <dbReference type="EMBL" id="QWG25034.1"/>
    </source>
</evidence>
<dbReference type="InterPro" id="IPR013216">
    <property type="entry name" value="Methyltransf_11"/>
</dbReference>
<dbReference type="InterPro" id="IPR029063">
    <property type="entry name" value="SAM-dependent_MTases_sf"/>
</dbReference>
<protein>
    <submittedName>
        <fullName evidence="2">Class I SAM-dependent methyltransferase</fullName>
    </submittedName>
</protein>